<dbReference type="RefSeq" id="WP_039211494.1">
    <property type="nucleotide sequence ID" value="NZ_JSCE01000231.1"/>
</dbReference>
<dbReference type="STRING" id="82374.NZ47_12435"/>
<feature type="transmembrane region" description="Helical" evidence="8">
    <location>
        <begin position="157"/>
        <end position="177"/>
    </location>
</feature>
<keyword evidence="3" id="KW-0813">Transport</keyword>
<keyword evidence="4" id="KW-1003">Cell membrane</keyword>
<organism evidence="9 10">
    <name type="scientific">Anaerovibrio lipolyticus</name>
    <dbReference type="NCBI Taxonomy" id="82374"/>
    <lineage>
        <taxon>Bacteria</taxon>
        <taxon>Bacillati</taxon>
        <taxon>Bacillota</taxon>
        <taxon>Negativicutes</taxon>
        <taxon>Selenomonadales</taxon>
        <taxon>Selenomonadaceae</taxon>
        <taxon>Anaerovibrio</taxon>
    </lineage>
</organism>
<protein>
    <recommendedName>
        <fullName evidence="11">Branched-chain amino acid ABC transporter permease</fullName>
    </recommendedName>
</protein>
<evidence type="ECO:0000256" key="7">
    <source>
        <dbReference type="ARBA" id="ARBA00023136"/>
    </source>
</evidence>
<feature type="transmembrane region" description="Helical" evidence="8">
    <location>
        <begin position="12"/>
        <end position="31"/>
    </location>
</feature>
<evidence type="ECO:0008006" key="11">
    <source>
        <dbReference type="Google" id="ProtNLM"/>
    </source>
</evidence>
<dbReference type="GO" id="GO:0005886">
    <property type="term" value="C:plasma membrane"/>
    <property type="evidence" value="ECO:0007669"/>
    <property type="project" value="UniProtKB-SubCell"/>
</dbReference>
<evidence type="ECO:0000256" key="6">
    <source>
        <dbReference type="ARBA" id="ARBA00022989"/>
    </source>
</evidence>
<reference evidence="9 10" key="1">
    <citation type="journal article" date="2013" name="PLoS ONE">
        <title>Identification and characterization of three novel lipases belonging to families II and V from Anaerovibrio lipolyticus 5ST.</title>
        <authorList>
            <person name="Prive F."/>
            <person name="Kaderbhai N.N."/>
            <person name="Girdwood S."/>
            <person name="Worgan H.J."/>
            <person name="Pinloche E."/>
            <person name="Scollan N.D."/>
            <person name="Huws S.A."/>
            <person name="Newbold C.J."/>
        </authorList>
    </citation>
    <scope>NUCLEOTIDE SEQUENCE [LARGE SCALE GENOMIC DNA]</scope>
    <source>
        <strain evidence="9 10">5S</strain>
    </source>
</reference>
<feature type="transmembrane region" description="Helical" evidence="8">
    <location>
        <begin position="131"/>
        <end position="151"/>
    </location>
</feature>
<dbReference type="PROSITE" id="PS51257">
    <property type="entry name" value="PROKAR_LIPOPROTEIN"/>
    <property type="match status" value="1"/>
</dbReference>
<comment type="similarity">
    <text evidence="2">Belongs to the AzlC family.</text>
</comment>
<name>A0A0B2JMV1_9FIRM</name>
<dbReference type="Pfam" id="PF03591">
    <property type="entry name" value="AzlC"/>
    <property type="match status" value="1"/>
</dbReference>
<evidence type="ECO:0000313" key="9">
    <source>
        <dbReference type="EMBL" id="KHM49710.1"/>
    </source>
</evidence>
<keyword evidence="7 8" id="KW-0472">Membrane</keyword>
<dbReference type="InterPro" id="IPR011606">
    <property type="entry name" value="Brnchd-chn_aa_trnsp_permease"/>
</dbReference>
<sequence>MGEYFNKQVFKAVWPICFGYIPLGVACGILGEKVGLDAFLMAMMSIFLFAGSGQFIALAMIGAGTAIIPIVITVGIVNLRHMLYGLILNQHISKESLLYRMIYAQEIVDETFAVNSIEFQKRNSEWNPKKAAGLNFLAHMSWMLATVAGVLLGSAVYIDTGLVSYALIAMFIGLWSFHFKSAKLIGIGVLGGGLALLLSLWLDNMLNVVVATVVAAIVGAAIDNGEGVEKK</sequence>
<evidence type="ECO:0000256" key="1">
    <source>
        <dbReference type="ARBA" id="ARBA00004651"/>
    </source>
</evidence>
<evidence type="ECO:0000256" key="5">
    <source>
        <dbReference type="ARBA" id="ARBA00022692"/>
    </source>
</evidence>
<evidence type="ECO:0000256" key="4">
    <source>
        <dbReference type="ARBA" id="ARBA00022475"/>
    </source>
</evidence>
<evidence type="ECO:0000313" key="10">
    <source>
        <dbReference type="Proteomes" id="UP000030993"/>
    </source>
</evidence>
<dbReference type="EMBL" id="JSCE01000231">
    <property type="protein sequence ID" value="KHM49710.1"/>
    <property type="molecule type" value="Genomic_DNA"/>
</dbReference>
<dbReference type="AlphaFoldDB" id="A0A0B2JMV1"/>
<evidence type="ECO:0000256" key="8">
    <source>
        <dbReference type="SAM" id="Phobius"/>
    </source>
</evidence>
<dbReference type="GO" id="GO:1903785">
    <property type="term" value="P:L-valine transmembrane transport"/>
    <property type="evidence" value="ECO:0007669"/>
    <property type="project" value="TreeGrafter"/>
</dbReference>
<evidence type="ECO:0000256" key="3">
    <source>
        <dbReference type="ARBA" id="ARBA00022448"/>
    </source>
</evidence>
<dbReference type="PANTHER" id="PTHR34979">
    <property type="entry name" value="INNER MEMBRANE PROTEIN YGAZ"/>
    <property type="match status" value="1"/>
</dbReference>
<comment type="caution">
    <text evidence="9">The sequence shown here is derived from an EMBL/GenBank/DDBJ whole genome shotgun (WGS) entry which is preliminary data.</text>
</comment>
<dbReference type="PANTHER" id="PTHR34979:SF1">
    <property type="entry name" value="INNER MEMBRANE PROTEIN YGAZ"/>
    <property type="match status" value="1"/>
</dbReference>
<evidence type="ECO:0000256" key="2">
    <source>
        <dbReference type="ARBA" id="ARBA00010735"/>
    </source>
</evidence>
<comment type="subcellular location">
    <subcellularLocation>
        <location evidence="1">Cell membrane</location>
        <topology evidence="1">Multi-pass membrane protein</topology>
    </subcellularLocation>
</comment>
<keyword evidence="6 8" id="KW-1133">Transmembrane helix</keyword>
<feature type="transmembrane region" description="Helical" evidence="8">
    <location>
        <begin position="184"/>
        <end position="202"/>
    </location>
</feature>
<dbReference type="Proteomes" id="UP000030993">
    <property type="component" value="Unassembled WGS sequence"/>
</dbReference>
<keyword evidence="10" id="KW-1185">Reference proteome</keyword>
<dbReference type="eggNOG" id="COG1296">
    <property type="taxonomic scope" value="Bacteria"/>
</dbReference>
<accession>A0A0B2JMV1</accession>
<proteinExistence type="inferred from homology"/>
<feature type="transmembrane region" description="Helical" evidence="8">
    <location>
        <begin position="208"/>
        <end position="225"/>
    </location>
</feature>
<gene>
    <name evidence="9" type="ORF">NZ47_12435</name>
</gene>
<keyword evidence="5 8" id="KW-0812">Transmembrane</keyword>